<dbReference type="STRING" id="225324.SAMN02745126_00942"/>
<dbReference type="SMART" id="SM00345">
    <property type="entry name" value="HTH_GNTR"/>
    <property type="match status" value="1"/>
</dbReference>
<dbReference type="InterPro" id="IPR036388">
    <property type="entry name" value="WH-like_DNA-bd_sf"/>
</dbReference>
<dbReference type="SMART" id="SM00895">
    <property type="entry name" value="FCD"/>
    <property type="match status" value="1"/>
</dbReference>
<dbReference type="OrthoDB" id="8638122at2"/>
<dbReference type="AlphaFoldDB" id="A0A1T4KFR6"/>
<keyword evidence="2 5" id="KW-0238">DNA-binding</keyword>
<evidence type="ECO:0000256" key="1">
    <source>
        <dbReference type="ARBA" id="ARBA00023015"/>
    </source>
</evidence>
<evidence type="ECO:0000256" key="2">
    <source>
        <dbReference type="ARBA" id="ARBA00023125"/>
    </source>
</evidence>
<reference evidence="6" key="1">
    <citation type="submission" date="2017-02" db="EMBL/GenBank/DDBJ databases">
        <authorList>
            <person name="Varghese N."/>
            <person name="Submissions S."/>
        </authorList>
    </citation>
    <scope>NUCLEOTIDE SEQUENCE [LARGE SCALE GENOMIC DNA]</scope>
    <source>
        <strain evidence="6">ATCC 27094</strain>
    </source>
</reference>
<dbReference type="PANTHER" id="PTHR43537">
    <property type="entry name" value="TRANSCRIPTIONAL REGULATOR, GNTR FAMILY"/>
    <property type="match status" value="1"/>
</dbReference>
<dbReference type="GO" id="GO:0003677">
    <property type="term" value="F:DNA binding"/>
    <property type="evidence" value="ECO:0007669"/>
    <property type="project" value="UniProtKB-KW"/>
</dbReference>
<dbReference type="InterPro" id="IPR008920">
    <property type="entry name" value="TF_FadR/GntR_C"/>
</dbReference>
<keyword evidence="3" id="KW-0804">Transcription</keyword>
<dbReference type="InterPro" id="IPR011711">
    <property type="entry name" value="GntR_C"/>
</dbReference>
<protein>
    <submittedName>
        <fullName evidence="5">DNA-binding transcriptional regulator, GntR family</fullName>
    </submittedName>
</protein>
<dbReference type="SUPFAM" id="SSF48008">
    <property type="entry name" value="GntR ligand-binding domain-like"/>
    <property type="match status" value="1"/>
</dbReference>
<proteinExistence type="predicted"/>
<dbReference type="Pfam" id="PF00392">
    <property type="entry name" value="GntR"/>
    <property type="match status" value="1"/>
</dbReference>
<dbReference type="Gene3D" id="1.10.10.10">
    <property type="entry name" value="Winged helix-like DNA-binding domain superfamily/Winged helix DNA-binding domain"/>
    <property type="match status" value="1"/>
</dbReference>
<dbReference type="PROSITE" id="PS50949">
    <property type="entry name" value="HTH_GNTR"/>
    <property type="match status" value="1"/>
</dbReference>
<evidence type="ECO:0000259" key="4">
    <source>
        <dbReference type="PROSITE" id="PS50949"/>
    </source>
</evidence>
<sequence>MAKILKMPVEIVDRSPATTAPQDVLREDAATFEVLRQMREDILCCVLKPDQRLRFGELRQRYDTSVGTLREALSHLVSEGLARTEAGRGFSVAPISLADFLDLSELRVYLETRTLADAIRNGTDAWEAEIVSSYFLLSKLGKPTPDDPVSLKREWGKRHKRFHDALVATCTSPWSLHFRSELFDQARRYHWLTMIHARSRRRNEHLELRDAVLARDVDLACSLIERHIRNTVEQAGSEVPGLTLHAANARSSRRTKG</sequence>
<dbReference type="PANTHER" id="PTHR43537:SF20">
    <property type="entry name" value="HTH-TYPE TRANSCRIPTIONAL REPRESSOR GLAR"/>
    <property type="match status" value="1"/>
</dbReference>
<dbReference type="InterPro" id="IPR036390">
    <property type="entry name" value="WH_DNA-bd_sf"/>
</dbReference>
<dbReference type="EMBL" id="FUWJ01000001">
    <property type="protein sequence ID" value="SJZ41259.1"/>
    <property type="molecule type" value="Genomic_DNA"/>
</dbReference>
<feature type="domain" description="HTH gntR-type" evidence="4">
    <location>
        <begin position="28"/>
        <end position="95"/>
    </location>
</feature>
<keyword evidence="6" id="KW-1185">Reference proteome</keyword>
<dbReference type="InterPro" id="IPR000524">
    <property type="entry name" value="Tscrpt_reg_HTH_GntR"/>
</dbReference>
<accession>A0A1T4KFR6</accession>
<dbReference type="SUPFAM" id="SSF46785">
    <property type="entry name" value="Winged helix' DNA-binding domain"/>
    <property type="match status" value="1"/>
</dbReference>
<keyword evidence="1" id="KW-0805">Transcription regulation</keyword>
<dbReference type="Proteomes" id="UP000190092">
    <property type="component" value="Unassembled WGS sequence"/>
</dbReference>
<evidence type="ECO:0000256" key="3">
    <source>
        <dbReference type="ARBA" id="ARBA00023163"/>
    </source>
</evidence>
<gene>
    <name evidence="5" type="ORF">SAMN02745126_00942</name>
</gene>
<dbReference type="RefSeq" id="WP_085932621.1">
    <property type="nucleotide sequence ID" value="NZ_FUWJ01000001.1"/>
</dbReference>
<evidence type="ECO:0000313" key="5">
    <source>
        <dbReference type="EMBL" id="SJZ41259.1"/>
    </source>
</evidence>
<dbReference type="Pfam" id="PF07729">
    <property type="entry name" value="FCD"/>
    <property type="match status" value="1"/>
</dbReference>
<dbReference type="Gene3D" id="1.20.120.530">
    <property type="entry name" value="GntR ligand-binding domain-like"/>
    <property type="match status" value="1"/>
</dbReference>
<name>A0A1T4KFR6_9HYPH</name>
<evidence type="ECO:0000313" key="6">
    <source>
        <dbReference type="Proteomes" id="UP000190092"/>
    </source>
</evidence>
<dbReference type="GO" id="GO:0003700">
    <property type="term" value="F:DNA-binding transcription factor activity"/>
    <property type="evidence" value="ECO:0007669"/>
    <property type="project" value="InterPro"/>
</dbReference>
<organism evidence="5 6">
    <name type="scientific">Enhydrobacter aerosaccus</name>
    <dbReference type="NCBI Taxonomy" id="225324"/>
    <lineage>
        <taxon>Bacteria</taxon>
        <taxon>Pseudomonadati</taxon>
        <taxon>Pseudomonadota</taxon>
        <taxon>Alphaproteobacteria</taxon>
        <taxon>Hyphomicrobiales</taxon>
        <taxon>Enhydrobacter</taxon>
    </lineage>
</organism>